<feature type="transmembrane region" description="Helical" evidence="10">
    <location>
        <begin position="181"/>
        <end position="199"/>
    </location>
</feature>
<evidence type="ECO:0000256" key="5">
    <source>
        <dbReference type="ARBA" id="ARBA00023136"/>
    </source>
</evidence>
<feature type="region of interest" description="Disordered" evidence="11">
    <location>
        <begin position="230"/>
        <end position="262"/>
    </location>
</feature>
<dbReference type="GO" id="GO:0019706">
    <property type="term" value="F:protein-cysteine S-palmitoyltransferase activity"/>
    <property type="evidence" value="ECO:0007669"/>
    <property type="project" value="UniProtKB-EC"/>
</dbReference>
<comment type="catalytic activity">
    <reaction evidence="9 10">
        <text>L-cysteinyl-[protein] + hexadecanoyl-CoA = S-hexadecanoyl-L-cysteinyl-[protein] + CoA</text>
        <dbReference type="Rhea" id="RHEA:36683"/>
        <dbReference type="Rhea" id="RHEA-COMP:10131"/>
        <dbReference type="Rhea" id="RHEA-COMP:11032"/>
        <dbReference type="ChEBI" id="CHEBI:29950"/>
        <dbReference type="ChEBI" id="CHEBI:57287"/>
        <dbReference type="ChEBI" id="CHEBI:57379"/>
        <dbReference type="ChEBI" id="CHEBI:74151"/>
        <dbReference type="EC" id="2.3.1.225"/>
    </reaction>
</comment>
<dbReference type="PANTHER" id="PTHR22883:SF43">
    <property type="entry name" value="PALMITOYLTRANSFERASE APP"/>
    <property type="match status" value="1"/>
</dbReference>
<evidence type="ECO:0000256" key="1">
    <source>
        <dbReference type="ARBA" id="ARBA00004127"/>
    </source>
</evidence>
<keyword evidence="7" id="KW-0449">Lipoprotein</keyword>
<protein>
    <recommendedName>
        <fullName evidence="10">Palmitoyltransferase</fullName>
        <ecNumber evidence="10">2.3.1.225</ecNumber>
    </recommendedName>
</protein>
<dbReference type="EC" id="2.3.1.225" evidence="10"/>
<keyword evidence="6" id="KW-0564">Palmitate</keyword>
<feature type="transmembrane region" description="Helical" evidence="10">
    <location>
        <begin position="20"/>
        <end position="41"/>
    </location>
</feature>
<dbReference type="EMBL" id="HBEM01012554">
    <property type="protein sequence ID" value="CAD8446668.1"/>
    <property type="molecule type" value="Transcribed_RNA"/>
</dbReference>
<evidence type="ECO:0000259" key="12">
    <source>
        <dbReference type="Pfam" id="PF01529"/>
    </source>
</evidence>
<evidence type="ECO:0000313" key="13">
    <source>
        <dbReference type="EMBL" id="CAD8446668.1"/>
    </source>
</evidence>
<dbReference type="GO" id="GO:0005783">
    <property type="term" value="C:endoplasmic reticulum"/>
    <property type="evidence" value="ECO:0007669"/>
    <property type="project" value="TreeGrafter"/>
</dbReference>
<evidence type="ECO:0000256" key="8">
    <source>
        <dbReference type="ARBA" id="ARBA00023315"/>
    </source>
</evidence>
<keyword evidence="4 10" id="KW-1133">Transmembrane helix</keyword>
<evidence type="ECO:0000256" key="7">
    <source>
        <dbReference type="ARBA" id="ARBA00023288"/>
    </source>
</evidence>
<dbReference type="GO" id="GO:0006612">
    <property type="term" value="P:protein targeting to membrane"/>
    <property type="evidence" value="ECO:0007669"/>
    <property type="project" value="TreeGrafter"/>
</dbReference>
<dbReference type="AlphaFoldDB" id="A0A7S0GUL0"/>
<keyword evidence="2 10" id="KW-0808">Transferase</keyword>
<comment type="similarity">
    <text evidence="10">Belongs to the DHHC palmitoyltransferase family.</text>
</comment>
<keyword evidence="8 10" id="KW-0012">Acyltransferase</keyword>
<evidence type="ECO:0000256" key="6">
    <source>
        <dbReference type="ARBA" id="ARBA00023139"/>
    </source>
</evidence>
<keyword evidence="3 10" id="KW-0812">Transmembrane</keyword>
<evidence type="ECO:0000256" key="2">
    <source>
        <dbReference type="ARBA" id="ARBA00022679"/>
    </source>
</evidence>
<evidence type="ECO:0000256" key="3">
    <source>
        <dbReference type="ARBA" id="ARBA00022692"/>
    </source>
</evidence>
<dbReference type="PANTHER" id="PTHR22883">
    <property type="entry name" value="ZINC FINGER DHHC DOMAIN CONTAINING PROTEIN"/>
    <property type="match status" value="1"/>
</dbReference>
<evidence type="ECO:0000256" key="4">
    <source>
        <dbReference type="ARBA" id="ARBA00022989"/>
    </source>
</evidence>
<evidence type="ECO:0000256" key="10">
    <source>
        <dbReference type="RuleBase" id="RU079119"/>
    </source>
</evidence>
<evidence type="ECO:0000256" key="11">
    <source>
        <dbReference type="SAM" id="MobiDB-lite"/>
    </source>
</evidence>
<comment type="subcellular location">
    <subcellularLocation>
        <location evidence="1">Endomembrane system</location>
        <topology evidence="1">Multi-pass membrane protein</topology>
    </subcellularLocation>
</comment>
<reference evidence="13" key="1">
    <citation type="submission" date="2021-01" db="EMBL/GenBank/DDBJ databases">
        <authorList>
            <person name="Corre E."/>
            <person name="Pelletier E."/>
            <person name="Niang G."/>
            <person name="Scheremetjew M."/>
            <person name="Finn R."/>
            <person name="Kale V."/>
            <person name="Holt S."/>
            <person name="Cochrane G."/>
            <person name="Meng A."/>
            <person name="Brown T."/>
            <person name="Cohen L."/>
        </authorList>
    </citation>
    <scope>NUCLEOTIDE SEQUENCE</scope>
    <source>
        <strain evidence="13">CCMP2058</strain>
    </source>
</reference>
<accession>A0A7S0GUL0</accession>
<keyword evidence="5 10" id="KW-0472">Membrane</keyword>
<gene>
    <name evidence="13" type="ORF">LAMO00422_LOCUS8723</name>
</gene>
<feature type="transmembrane region" description="Helical" evidence="10">
    <location>
        <begin position="132"/>
        <end position="160"/>
    </location>
</feature>
<organism evidence="13">
    <name type="scientific">Amorphochlora amoebiformis</name>
    <dbReference type="NCBI Taxonomy" id="1561963"/>
    <lineage>
        <taxon>Eukaryota</taxon>
        <taxon>Sar</taxon>
        <taxon>Rhizaria</taxon>
        <taxon>Cercozoa</taxon>
        <taxon>Chlorarachniophyceae</taxon>
        <taxon>Amorphochlora</taxon>
    </lineage>
</organism>
<dbReference type="InterPro" id="IPR001594">
    <property type="entry name" value="Palmitoyltrfase_DHHC"/>
</dbReference>
<dbReference type="Pfam" id="PF01529">
    <property type="entry name" value="DHHC"/>
    <property type="match status" value="1"/>
</dbReference>
<name>A0A7S0GUL0_9EUKA</name>
<dbReference type="InterPro" id="IPR039859">
    <property type="entry name" value="PFA4/ZDH16/20/ERF2-like"/>
</dbReference>
<sequence length="285" mass="32644">MHKGVRRNGCQFPATNQQLMAFGLVLSSTAAACGFLFPFSVDTDEGQIFIIVYLIIFAIGFSAMLYTELVDPVRDQAVDVASLDRNRLVCQYCDNEKEMKATTKHCHLCNKCVSHFDHHCIYLNTCIGARNYWTFFVLITSIVILQIMHLIYQILLIVRLSKEEGSIVQSVQNASLNRESYSALAGVFLIFPFVVLGAVGSLLGFHIYIKCIGTTTFLWIKAKRRMRLERQNKEAEEKRNKQRMKDEQKQKTQASQRVQKDEKHLAERFVQDVTQVSEGVLQHRL</sequence>
<proteinExistence type="inferred from homology"/>
<feature type="compositionally biased region" description="Basic and acidic residues" evidence="11">
    <location>
        <begin position="230"/>
        <end position="250"/>
    </location>
</feature>
<dbReference type="PROSITE" id="PS50216">
    <property type="entry name" value="DHHC"/>
    <property type="match status" value="1"/>
</dbReference>
<feature type="transmembrane region" description="Helical" evidence="10">
    <location>
        <begin position="48"/>
        <end position="66"/>
    </location>
</feature>
<dbReference type="PROSITE" id="PS51257">
    <property type="entry name" value="PROKAR_LIPOPROTEIN"/>
    <property type="match status" value="1"/>
</dbReference>
<comment type="domain">
    <text evidence="10">The DHHC domain is required for palmitoyltransferase activity.</text>
</comment>
<feature type="domain" description="Palmitoyltransferase DHHC" evidence="12">
    <location>
        <begin position="87"/>
        <end position="221"/>
    </location>
</feature>
<dbReference type="GO" id="GO:0005794">
    <property type="term" value="C:Golgi apparatus"/>
    <property type="evidence" value="ECO:0007669"/>
    <property type="project" value="TreeGrafter"/>
</dbReference>
<evidence type="ECO:0000256" key="9">
    <source>
        <dbReference type="ARBA" id="ARBA00048048"/>
    </source>
</evidence>